<organism evidence="2 3">
    <name type="scientific">Burkholderia contaminans</name>
    <dbReference type="NCBI Taxonomy" id="488447"/>
    <lineage>
        <taxon>Bacteria</taxon>
        <taxon>Pseudomonadati</taxon>
        <taxon>Pseudomonadota</taxon>
        <taxon>Betaproteobacteria</taxon>
        <taxon>Burkholderiales</taxon>
        <taxon>Burkholderiaceae</taxon>
        <taxon>Burkholderia</taxon>
        <taxon>Burkholderia cepacia complex</taxon>
    </lineage>
</organism>
<keyword evidence="1" id="KW-0472">Membrane</keyword>
<feature type="transmembrane region" description="Helical" evidence="1">
    <location>
        <begin position="72"/>
        <end position="91"/>
    </location>
</feature>
<protein>
    <submittedName>
        <fullName evidence="2">Uncharacterized protein</fullName>
    </submittedName>
</protein>
<evidence type="ECO:0000256" key="1">
    <source>
        <dbReference type="SAM" id="Phobius"/>
    </source>
</evidence>
<feature type="transmembrane region" description="Helical" evidence="1">
    <location>
        <begin position="98"/>
        <end position="121"/>
    </location>
</feature>
<dbReference type="Proteomes" id="UP000238655">
    <property type="component" value="Chromosome 1"/>
</dbReference>
<evidence type="ECO:0000313" key="3">
    <source>
        <dbReference type="Proteomes" id="UP000238655"/>
    </source>
</evidence>
<accession>A0A2S5DVG5</accession>
<comment type="caution">
    <text evidence="2">The sequence shown here is derived from an EMBL/GenBank/DDBJ whole genome shotgun (WGS) entry which is preliminary data.</text>
</comment>
<dbReference type="RefSeq" id="WP_089461597.1">
    <property type="nucleotide sequence ID" value="NZ_CM009575.1"/>
</dbReference>
<name>A0A2S5DVG5_9BURK</name>
<gene>
    <name evidence="2" type="ORF">C3743_23285</name>
</gene>
<evidence type="ECO:0000313" key="2">
    <source>
        <dbReference type="EMBL" id="POZ83077.1"/>
    </source>
</evidence>
<dbReference type="AlphaFoldDB" id="A0A2S5DVG5"/>
<sequence length="124" mass="13416">MIPTTPDKPWRTAALALAAVVLCYAAAGAPPLSRLLDPAVIGEGLALKPITYHWVNHVDRAIPEANLFASRFYVLVLASLNAMAALFALDAHRSRRRFALVLGWAVVMLIVLVNAQIQALYNVG</sequence>
<keyword evidence="1" id="KW-0812">Transmembrane</keyword>
<proteinExistence type="predicted"/>
<reference evidence="2 3" key="1">
    <citation type="submission" date="2018-01" db="EMBL/GenBank/DDBJ databases">
        <title>Successful Treatment of Persistent Burkholderia cepacia Bacteremia with Ceftazidime-Avibactam.</title>
        <authorList>
            <person name="Tamma P."/>
            <person name="Fan Y."/>
            <person name="Bergman Y."/>
            <person name="Sick-Samuels A."/>
            <person name="Hsu A."/>
            <person name="Timp W."/>
            <person name="Simner P."/>
        </authorList>
    </citation>
    <scope>NUCLEOTIDE SEQUENCE [LARGE SCALE GENOMIC DNA]</scope>
    <source>
        <strain evidence="2 3">170816</strain>
    </source>
</reference>
<dbReference type="EMBL" id="PQVP01000002">
    <property type="protein sequence ID" value="POZ83077.1"/>
    <property type="molecule type" value="Genomic_DNA"/>
</dbReference>
<keyword evidence="1" id="KW-1133">Transmembrane helix</keyword>